<name>A0A164NYC2_9AGAM</name>
<dbReference type="GO" id="GO:0030246">
    <property type="term" value="F:carbohydrate binding"/>
    <property type="evidence" value="ECO:0007669"/>
    <property type="project" value="InterPro"/>
</dbReference>
<organism evidence="3 4">
    <name type="scientific">Sistotremastrum niveocremeum HHB9708</name>
    <dbReference type="NCBI Taxonomy" id="1314777"/>
    <lineage>
        <taxon>Eukaryota</taxon>
        <taxon>Fungi</taxon>
        <taxon>Dikarya</taxon>
        <taxon>Basidiomycota</taxon>
        <taxon>Agaricomycotina</taxon>
        <taxon>Agaricomycetes</taxon>
        <taxon>Sistotremastrales</taxon>
        <taxon>Sistotremastraceae</taxon>
        <taxon>Sertulicium</taxon>
        <taxon>Sertulicium niveocremeum</taxon>
    </lineage>
</organism>
<dbReference type="GO" id="GO:0008270">
    <property type="term" value="F:zinc ion binding"/>
    <property type="evidence" value="ECO:0007669"/>
    <property type="project" value="InterPro"/>
</dbReference>
<dbReference type="InterPro" id="IPR019019">
    <property type="entry name" value="H-type_lectin_domain"/>
</dbReference>
<dbReference type="Pfam" id="PF09458">
    <property type="entry name" value="H_lectin"/>
    <property type="match status" value="2"/>
</dbReference>
<dbReference type="EMBL" id="KV419439">
    <property type="protein sequence ID" value="KZS88165.1"/>
    <property type="molecule type" value="Genomic_DNA"/>
</dbReference>
<dbReference type="SMART" id="SM00235">
    <property type="entry name" value="ZnMc"/>
    <property type="match status" value="1"/>
</dbReference>
<feature type="region of interest" description="Disordered" evidence="1">
    <location>
        <begin position="1"/>
        <end position="25"/>
    </location>
</feature>
<dbReference type="GO" id="GO:0004222">
    <property type="term" value="F:metalloendopeptidase activity"/>
    <property type="evidence" value="ECO:0007669"/>
    <property type="project" value="InterPro"/>
</dbReference>
<dbReference type="InterPro" id="IPR001506">
    <property type="entry name" value="Peptidase_M12A"/>
</dbReference>
<dbReference type="InterPro" id="IPR037221">
    <property type="entry name" value="H-type_lectin_dom_sf"/>
</dbReference>
<evidence type="ECO:0000259" key="2">
    <source>
        <dbReference type="SMART" id="SM00235"/>
    </source>
</evidence>
<dbReference type="PANTHER" id="PTHR10127:SF850">
    <property type="entry name" value="METALLOENDOPEPTIDASE"/>
    <property type="match status" value="1"/>
</dbReference>
<dbReference type="SUPFAM" id="SSF141086">
    <property type="entry name" value="Agglutinin HPA-like"/>
    <property type="match status" value="2"/>
</dbReference>
<dbReference type="PANTHER" id="PTHR10127">
    <property type="entry name" value="DISCOIDIN, CUB, EGF, LAMININ , AND ZINC METALLOPROTEASE DOMAIN CONTAINING"/>
    <property type="match status" value="1"/>
</dbReference>
<dbReference type="SUPFAM" id="SSF55486">
    <property type="entry name" value="Metalloproteases ('zincins'), catalytic domain"/>
    <property type="match status" value="1"/>
</dbReference>
<dbReference type="GO" id="GO:0006508">
    <property type="term" value="P:proteolysis"/>
    <property type="evidence" value="ECO:0007669"/>
    <property type="project" value="InterPro"/>
</dbReference>
<protein>
    <submittedName>
        <fullName evidence="3">Zincin</fullName>
    </submittedName>
</protein>
<dbReference type="InterPro" id="IPR006026">
    <property type="entry name" value="Peptidase_Metallo"/>
</dbReference>
<dbReference type="Pfam" id="PF01400">
    <property type="entry name" value="Astacin"/>
    <property type="match status" value="1"/>
</dbReference>
<feature type="compositionally biased region" description="Polar residues" evidence="1">
    <location>
        <begin position="1"/>
        <end position="19"/>
    </location>
</feature>
<evidence type="ECO:0000313" key="4">
    <source>
        <dbReference type="Proteomes" id="UP000076722"/>
    </source>
</evidence>
<dbReference type="Gene3D" id="3.40.390.10">
    <property type="entry name" value="Collagenase (Catalytic Domain)"/>
    <property type="match status" value="1"/>
</dbReference>
<keyword evidence="4" id="KW-1185">Reference proteome</keyword>
<dbReference type="InterPro" id="IPR024079">
    <property type="entry name" value="MetalloPept_cat_dom_sf"/>
</dbReference>
<sequence>MTTPDCNILSLNSQTPNNRESTDSHQDCKPLRLAYLKEHRWPNGATLRVKLVDASDHQRNLVKKCFSEWAKHAYLRFVFVESEGADIRIAFDLHDGWWSSVGRATPGDDSKPTMNLAIGCKNSDLDDSRAGVLHEVGHALGCIHEHCRPDTPFQWNEPAVCAYFAGPPNSWPHAMVERDVLSRWTREEVTMSPDWDSKSIMLYPIDKAWTDGAKSYPSNNKLSSYDKSFIATMYPPPVVVDLLTSCRLDPPIAKGEVQQVKVSGLKTADIQVGITGLELADRSGQHVDKLSFTMRDLSRDSETVVKIKPDEDTCVCHAALSVVDTVSDTETQSGQEHVTCCSSQRLSKVWVEFDKPYNDVPNVATFVHSFSIENEWLIKVWPESIDKVGFWLCSQNSGPSNLRNLVVAWISSKGRLGRHTGTFVGTEENEFKGHVTFPTKFSGTPFLFVALNELDADSKHPLRFRIVTKNVTEYGFDWRVESWWDSKNNAIGASYLALEHSPCLSGSSGERVSTKL</sequence>
<dbReference type="Gene3D" id="2.60.40.2080">
    <property type="match status" value="2"/>
</dbReference>
<gene>
    <name evidence="3" type="ORF">SISNIDRAFT_470333</name>
</gene>
<proteinExistence type="predicted"/>
<evidence type="ECO:0000313" key="3">
    <source>
        <dbReference type="EMBL" id="KZS88165.1"/>
    </source>
</evidence>
<accession>A0A164NYC2</accession>
<reference evidence="3 4" key="1">
    <citation type="journal article" date="2016" name="Mol. Biol. Evol.">
        <title>Comparative Genomics of Early-Diverging Mushroom-Forming Fungi Provides Insights into the Origins of Lignocellulose Decay Capabilities.</title>
        <authorList>
            <person name="Nagy L.G."/>
            <person name="Riley R."/>
            <person name="Tritt A."/>
            <person name="Adam C."/>
            <person name="Daum C."/>
            <person name="Floudas D."/>
            <person name="Sun H."/>
            <person name="Yadav J.S."/>
            <person name="Pangilinan J."/>
            <person name="Larsson K.H."/>
            <person name="Matsuura K."/>
            <person name="Barry K."/>
            <person name="Labutti K."/>
            <person name="Kuo R."/>
            <person name="Ohm R.A."/>
            <person name="Bhattacharya S.S."/>
            <person name="Shirouzu T."/>
            <person name="Yoshinaga Y."/>
            <person name="Martin F.M."/>
            <person name="Grigoriev I.V."/>
            <person name="Hibbett D.S."/>
        </authorList>
    </citation>
    <scope>NUCLEOTIDE SEQUENCE [LARGE SCALE GENOMIC DNA]</scope>
    <source>
        <strain evidence="3 4">HHB9708</strain>
    </source>
</reference>
<dbReference type="Proteomes" id="UP000076722">
    <property type="component" value="Unassembled WGS sequence"/>
</dbReference>
<dbReference type="STRING" id="1314777.A0A164NYC2"/>
<dbReference type="GO" id="GO:0007155">
    <property type="term" value="P:cell adhesion"/>
    <property type="evidence" value="ECO:0007669"/>
    <property type="project" value="InterPro"/>
</dbReference>
<dbReference type="OrthoDB" id="5945790at2759"/>
<dbReference type="AlphaFoldDB" id="A0A164NYC2"/>
<feature type="domain" description="Peptidase metallopeptidase" evidence="2">
    <location>
        <begin position="37"/>
        <end position="166"/>
    </location>
</feature>
<evidence type="ECO:0000256" key="1">
    <source>
        <dbReference type="SAM" id="MobiDB-lite"/>
    </source>
</evidence>